<keyword evidence="4 8" id="KW-0812">Transmembrane</keyword>
<evidence type="ECO:0000256" key="8">
    <source>
        <dbReference type="SAM" id="Phobius"/>
    </source>
</evidence>
<feature type="transmembrane region" description="Helical" evidence="8">
    <location>
        <begin position="55"/>
        <end position="78"/>
    </location>
</feature>
<feature type="transmembrane region" description="Helical" evidence="8">
    <location>
        <begin position="90"/>
        <end position="109"/>
    </location>
</feature>
<feature type="transmembrane region" description="Helical" evidence="8">
    <location>
        <begin position="307"/>
        <end position="328"/>
    </location>
</feature>
<name>A0A1D3JY16_PSEVE</name>
<evidence type="ECO:0000256" key="6">
    <source>
        <dbReference type="ARBA" id="ARBA00022989"/>
    </source>
</evidence>
<feature type="transmembrane region" description="Helical" evidence="8">
    <location>
        <begin position="162"/>
        <end position="184"/>
    </location>
</feature>
<keyword evidence="3" id="KW-1003">Cell membrane</keyword>
<gene>
    <name evidence="10" type="ORF">PVE_R1G3086</name>
</gene>
<feature type="transmembrane region" description="Helical" evidence="8">
    <location>
        <begin position="334"/>
        <end position="359"/>
    </location>
</feature>
<feature type="domain" description="Major facilitator superfamily (MFS) profile" evidence="9">
    <location>
        <begin position="19"/>
        <end position="424"/>
    </location>
</feature>
<comment type="subcellular location">
    <subcellularLocation>
        <location evidence="1">Cell membrane</location>
        <topology evidence="1">Multi-pass membrane protein</topology>
    </subcellularLocation>
</comment>
<dbReference type="GO" id="GO:0015293">
    <property type="term" value="F:symporter activity"/>
    <property type="evidence" value="ECO:0007669"/>
    <property type="project" value="UniProtKB-KW"/>
</dbReference>
<reference evidence="11" key="1">
    <citation type="submission" date="2016-07" db="EMBL/GenBank/DDBJ databases">
        <authorList>
            <person name="Florea S."/>
            <person name="Webb J.S."/>
            <person name="Jaromczyk J."/>
            <person name="Schardl C.L."/>
        </authorList>
    </citation>
    <scope>NUCLEOTIDE SEQUENCE [LARGE SCALE GENOMIC DNA]</scope>
    <source>
        <strain evidence="11">1YdBTEX2</strain>
    </source>
</reference>
<dbReference type="EMBL" id="LT599583">
    <property type="protein sequence ID" value="SBW80970.1"/>
    <property type="molecule type" value="Genomic_DNA"/>
</dbReference>
<evidence type="ECO:0000256" key="5">
    <source>
        <dbReference type="ARBA" id="ARBA00022847"/>
    </source>
</evidence>
<dbReference type="PANTHER" id="PTHR43528">
    <property type="entry name" value="ALPHA-KETOGLUTARATE PERMEASE"/>
    <property type="match status" value="1"/>
</dbReference>
<keyword evidence="6 8" id="KW-1133">Transmembrane helix</keyword>
<keyword evidence="2" id="KW-0813">Transport</keyword>
<dbReference type="InterPro" id="IPR020846">
    <property type="entry name" value="MFS_dom"/>
</dbReference>
<evidence type="ECO:0000313" key="11">
    <source>
        <dbReference type="Proteomes" id="UP000245431"/>
    </source>
</evidence>
<accession>A0A1D3JY16</accession>
<dbReference type="SUPFAM" id="SSF103473">
    <property type="entry name" value="MFS general substrate transporter"/>
    <property type="match status" value="1"/>
</dbReference>
<dbReference type="Gene3D" id="1.20.1250.20">
    <property type="entry name" value="MFS general substrate transporter like domains"/>
    <property type="match status" value="2"/>
</dbReference>
<feature type="transmembrane region" description="Helical" evidence="8">
    <location>
        <begin position="397"/>
        <end position="416"/>
    </location>
</feature>
<dbReference type="AlphaFoldDB" id="A0A1D3JY16"/>
<feature type="transmembrane region" description="Helical" evidence="8">
    <location>
        <begin position="20"/>
        <end position="49"/>
    </location>
</feature>
<evidence type="ECO:0000256" key="7">
    <source>
        <dbReference type="ARBA" id="ARBA00023136"/>
    </source>
</evidence>
<proteinExistence type="predicted"/>
<dbReference type="RefSeq" id="WP_026140300.1">
    <property type="nucleotide sequence ID" value="NZ_AOUH01000038.1"/>
</dbReference>
<dbReference type="InterPro" id="IPR036259">
    <property type="entry name" value="MFS_trans_sf"/>
</dbReference>
<dbReference type="GO" id="GO:0005886">
    <property type="term" value="C:plasma membrane"/>
    <property type="evidence" value="ECO:0007669"/>
    <property type="project" value="UniProtKB-SubCell"/>
</dbReference>
<feature type="transmembrane region" description="Helical" evidence="8">
    <location>
        <begin position="371"/>
        <end position="391"/>
    </location>
</feature>
<evidence type="ECO:0000256" key="4">
    <source>
        <dbReference type="ARBA" id="ARBA00022692"/>
    </source>
</evidence>
<dbReference type="InterPro" id="IPR051084">
    <property type="entry name" value="H+-coupled_symporters"/>
</dbReference>
<organism evidence="10 11">
    <name type="scientific">Pseudomonas veronii 1YdBTEX2</name>
    <dbReference type="NCBI Taxonomy" id="1295141"/>
    <lineage>
        <taxon>Bacteria</taxon>
        <taxon>Pseudomonadati</taxon>
        <taxon>Pseudomonadota</taxon>
        <taxon>Gammaproteobacteria</taxon>
        <taxon>Pseudomonadales</taxon>
        <taxon>Pseudomonadaceae</taxon>
        <taxon>Pseudomonas</taxon>
    </lineage>
</organism>
<dbReference type="Proteomes" id="UP000245431">
    <property type="component" value="Chromosome PVE_r1"/>
</dbReference>
<evidence type="ECO:0000256" key="3">
    <source>
        <dbReference type="ARBA" id="ARBA00022475"/>
    </source>
</evidence>
<keyword evidence="7 8" id="KW-0472">Membrane</keyword>
<feature type="transmembrane region" description="Helical" evidence="8">
    <location>
        <begin position="238"/>
        <end position="263"/>
    </location>
</feature>
<feature type="transmembrane region" description="Helical" evidence="8">
    <location>
        <begin position="275"/>
        <end position="295"/>
    </location>
</feature>
<feature type="transmembrane region" description="Helical" evidence="8">
    <location>
        <begin position="129"/>
        <end position="150"/>
    </location>
</feature>
<evidence type="ECO:0000256" key="2">
    <source>
        <dbReference type="ARBA" id="ARBA00022448"/>
    </source>
</evidence>
<dbReference type="InterPro" id="IPR011701">
    <property type="entry name" value="MFS"/>
</dbReference>
<protein>
    <submittedName>
        <fullName evidence="10">MFS transporter</fullName>
    </submittedName>
</protein>
<evidence type="ECO:0000259" key="9">
    <source>
        <dbReference type="PROSITE" id="PS50850"/>
    </source>
</evidence>
<evidence type="ECO:0000313" key="10">
    <source>
        <dbReference type="EMBL" id="SBW80970.1"/>
    </source>
</evidence>
<sequence>MSYLESGDCPVTFRQSKKVIVATVVGNGLVIYDFTVYSFSAVIIGKLFFPSDSSFASLLMALLTFGIGFAMRPLGAIVIGNLADRKGRKAGLNVTNLLMAAGTALIAFMPTHASIGVTATVLLVLSRLLQGFATGGEIGVSSVVLMELAARNQRCYLVSWRSASQAAAVLVGAVVGATTTALLTPEQLLAWGWRIPFVLGLLIAPFGWFIRRNMVETTRRGIQSPSLRVLLKNHRPQLLLGILMMATPTASIYLMVLYMPTYLVRTLGLSPSMSLLSACFSSAMLFIAAPLFARFADRLPRRKPTQYVTMILSILLVYPVFLALTHGVGELASLLIIGIYSAVAMGNNGVATVMIMEAFPAHHRATGMSMVYSFGVTIFGAFCPFFVTWLIGVTQNAMAPSWYLLGALLVSLFALVKFPARQPAH</sequence>
<dbReference type="Pfam" id="PF07690">
    <property type="entry name" value="MFS_1"/>
    <property type="match status" value="1"/>
</dbReference>
<feature type="transmembrane region" description="Helical" evidence="8">
    <location>
        <begin position="190"/>
        <end position="210"/>
    </location>
</feature>
<dbReference type="PANTHER" id="PTHR43528:SF3">
    <property type="entry name" value="CITRATE-PROTON SYMPORTER"/>
    <property type="match status" value="1"/>
</dbReference>
<keyword evidence="5" id="KW-0769">Symport</keyword>
<evidence type="ECO:0000256" key="1">
    <source>
        <dbReference type="ARBA" id="ARBA00004651"/>
    </source>
</evidence>
<dbReference type="PROSITE" id="PS50850">
    <property type="entry name" value="MFS"/>
    <property type="match status" value="1"/>
</dbReference>